<organism evidence="1 2">
    <name type="scientific">Actinomadura meridiana</name>
    <dbReference type="NCBI Taxonomy" id="559626"/>
    <lineage>
        <taxon>Bacteria</taxon>
        <taxon>Bacillati</taxon>
        <taxon>Actinomycetota</taxon>
        <taxon>Actinomycetes</taxon>
        <taxon>Streptosporangiales</taxon>
        <taxon>Thermomonosporaceae</taxon>
        <taxon>Actinomadura</taxon>
    </lineage>
</organism>
<evidence type="ECO:0000313" key="2">
    <source>
        <dbReference type="Proteomes" id="UP001501710"/>
    </source>
</evidence>
<dbReference type="Proteomes" id="UP001501710">
    <property type="component" value="Unassembled WGS sequence"/>
</dbReference>
<name>A0ABP8BW94_9ACTN</name>
<dbReference type="RefSeq" id="WP_344892750.1">
    <property type="nucleotide sequence ID" value="NZ_BAABAS010000004.1"/>
</dbReference>
<gene>
    <name evidence="1" type="ORF">GCM10022254_18340</name>
</gene>
<evidence type="ECO:0000313" key="1">
    <source>
        <dbReference type="EMBL" id="GAA4228369.1"/>
    </source>
</evidence>
<reference evidence="2" key="1">
    <citation type="journal article" date="2019" name="Int. J. Syst. Evol. Microbiol.">
        <title>The Global Catalogue of Microorganisms (GCM) 10K type strain sequencing project: providing services to taxonomists for standard genome sequencing and annotation.</title>
        <authorList>
            <consortium name="The Broad Institute Genomics Platform"/>
            <consortium name="The Broad Institute Genome Sequencing Center for Infectious Disease"/>
            <person name="Wu L."/>
            <person name="Ma J."/>
        </authorList>
    </citation>
    <scope>NUCLEOTIDE SEQUENCE [LARGE SCALE GENOMIC DNA]</scope>
    <source>
        <strain evidence="2">JCM 17440</strain>
    </source>
</reference>
<dbReference type="EMBL" id="BAABAS010000004">
    <property type="protein sequence ID" value="GAA4228369.1"/>
    <property type="molecule type" value="Genomic_DNA"/>
</dbReference>
<comment type="caution">
    <text evidence="1">The sequence shown here is derived from an EMBL/GenBank/DDBJ whole genome shotgun (WGS) entry which is preliminary data.</text>
</comment>
<evidence type="ECO:0008006" key="3">
    <source>
        <dbReference type="Google" id="ProtNLM"/>
    </source>
</evidence>
<protein>
    <recommendedName>
        <fullName evidence="3">SnoaL-like domain-containing protein</fullName>
    </recommendedName>
</protein>
<proteinExistence type="predicted"/>
<keyword evidence="2" id="KW-1185">Reference proteome</keyword>
<sequence>MKVFDVRDITAGVDAALAVVDDPRHRHMLKNYRRHALLEVSGFWEKILVPEMTVEHPLYRLTERGKTFVCDGMDQVRAFYSDIVDRGVNVFGALEEEVAVSDYGIFIEAVFAQVVRGDDAALAGEGVDPDGTYQISHRFAAAWPYRGGRLVGEFIYDDTGSWRFDEVEPSALMSPADARKALAPYLEQSPLDEIENGLRLFQEAPAG</sequence>
<accession>A0ABP8BW94</accession>